<keyword evidence="1" id="KW-1133">Transmembrane helix</keyword>
<name>A0AAC9TZI6_9GAMM</name>
<proteinExistence type="predicted"/>
<organism evidence="2 3">
    <name type="scientific">Shewanella marisflavi</name>
    <dbReference type="NCBI Taxonomy" id="260364"/>
    <lineage>
        <taxon>Bacteria</taxon>
        <taxon>Pseudomonadati</taxon>
        <taxon>Pseudomonadota</taxon>
        <taxon>Gammaproteobacteria</taxon>
        <taxon>Alteromonadales</taxon>
        <taxon>Shewanellaceae</taxon>
        <taxon>Shewanella</taxon>
    </lineage>
</organism>
<dbReference type="Proteomes" id="UP000198233">
    <property type="component" value="Chromosome"/>
</dbReference>
<evidence type="ECO:0000313" key="2">
    <source>
        <dbReference type="EMBL" id="ASJ95896.1"/>
    </source>
</evidence>
<evidence type="ECO:0000313" key="3">
    <source>
        <dbReference type="Proteomes" id="UP000198233"/>
    </source>
</evidence>
<feature type="transmembrane region" description="Helical" evidence="1">
    <location>
        <begin position="50"/>
        <end position="69"/>
    </location>
</feature>
<gene>
    <name evidence="2" type="ORF">CFF01_04430</name>
</gene>
<dbReference type="EMBL" id="CP022272">
    <property type="protein sequence ID" value="ASJ95896.1"/>
    <property type="molecule type" value="Genomic_DNA"/>
</dbReference>
<keyword evidence="1" id="KW-0472">Membrane</keyword>
<dbReference type="RefSeq" id="WP_088904006.1">
    <property type="nucleotide sequence ID" value="NZ_CP022272.1"/>
</dbReference>
<sequence>MYQVEAYRQPTSRLVIIAALIYLPLVESLLPGLFGTLWVNPSFMLEVQPVALLIKLIAVLFGLSLLARFRRQIAQVIKGNWPVTFVMGLSYLLGAAQLIFLALGLFMSLVFNAPVKEQSQFKRFEDYAIWVQTIDPGAMGKAYHRVWLQCDLPVWRYQLKPIKTLDWVGDYKMSLDDHILTIGSGGGDIELDLSEVPGCQSA</sequence>
<keyword evidence="1" id="KW-0812">Transmembrane</keyword>
<protein>
    <submittedName>
        <fullName evidence="2">Uncharacterized protein</fullName>
    </submittedName>
</protein>
<dbReference type="AlphaFoldDB" id="A0AAC9TZI6"/>
<accession>A0AAC9TZI6</accession>
<feature type="transmembrane region" description="Helical" evidence="1">
    <location>
        <begin position="81"/>
        <end position="111"/>
    </location>
</feature>
<evidence type="ECO:0000256" key="1">
    <source>
        <dbReference type="SAM" id="Phobius"/>
    </source>
</evidence>
<dbReference type="KEGG" id="smav:CFF01_04430"/>
<feature type="transmembrane region" description="Helical" evidence="1">
    <location>
        <begin position="12"/>
        <end position="30"/>
    </location>
</feature>
<reference evidence="2 3" key="1">
    <citation type="submission" date="2017-06" db="EMBL/GenBank/DDBJ databases">
        <title>Complete genome sequence of Shewanella marisflavi EP1 associated with anaerobic 2,4-dinitrotoluene reduction and salt tolerance.</title>
        <authorList>
            <person name="Huang J."/>
        </authorList>
    </citation>
    <scope>NUCLEOTIDE SEQUENCE [LARGE SCALE GENOMIC DNA]</scope>
    <source>
        <strain evidence="2 3">EP1</strain>
    </source>
</reference>